<name>A0A9D2U1H7_9FIRM</name>
<reference evidence="4" key="1">
    <citation type="journal article" date="2021" name="PeerJ">
        <title>Extensive microbial diversity within the chicken gut microbiome revealed by metagenomics and culture.</title>
        <authorList>
            <person name="Gilroy R."/>
            <person name="Ravi A."/>
            <person name="Getino M."/>
            <person name="Pursley I."/>
            <person name="Horton D.L."/>
            <person name="Alikhan N.F."/>
            <person name="Baker D."/>
            <person name="Gharbi K."/>
            <person name="Hall N."/>
            <person name="Watson M."/>
            <person name="Adriaenssens E.M."/>
            <person name="Foster-Nyarko E."/>
            <person name="Jarju S."/>
            <person name="Secka A."/>
            <person name="Antonio M."/>
            <person name="Oren A."/>
            <person name="Chaudhuri R.R."/>
            <person name="La Ragione R."/>
            <person name="Hildebrand F."/>
            <person name="Pallen M.J."/>
        </authorList>
    </citation>
    <scope>NUCLEOTIDE SEQUENCE</scope>
    <source>
        <strain evidence="4">ChiHjej8B7-25341</strain>
    </source>
</reference>
<dbReference type="Pfam" id="PF16335">
    <property type="entry name" value="GtaA_6_Hairpin"/>
    <property type="match status" value="1"/>
</dbReference>
<dbReference type="InterPro" id="IPR032515">
    <property type="entry name" value="DUF4964"/>
</dbReference>
<gene>
    <name evidence="4" type="ORF">H9912_12970</name>
</gene>
<feature type="domain" description="DUF4964" evidence="1">
    <location>
        <begin position="5"/>
        <end position="58"/>
    </location>
</feature>
<dbReference type="PANTHER" id="PTHR31987">
    <property type="entry name" value="GLUTAMINASE A-RELATED"/>
    <property type="match status" value="1"/>
</dbReference>
<dbReference type="PANTHER" id="PTHR31987:SF1">
    <property type="entry name" value="GLUTAMINASE A"/>
    <property type="match status" value="1"/>
</dbReference>
<feature type="domain" description="Glutaminase A N-terminal" evidence="3">
    <location>
        <begin position="75"/>
        <end position="193"/>
    </location>
</feature>
<dbReference type="InterPro" id="IPR032514">
    <property type="entry name" value="GtaA_central"/>
</dbReference>
<dbReference type="InterPro" id="IPR033433">
    <property type="entry name" value="GtaA_N"/>
</dbReference>
<evidence type="ECO:0000313" key="5">
    <source>
        <dbReference type="Proteomes" id="UP000823851"/>
    </source>
</evidence>
<feature type="domain" description="Glutaminase A N-terminal" evidence="3">
    <location>
        <begin position="211"/>
        <end position="271"/>
    </location>
</feature>
<evidence type="ECO:0000313" key="4">
    <source>
        <dbReference type="EMBL" id="HJD32834.1"/>
    </source>
</evidence>
<accession>A0A9D2U1H7</accession>
<reference evidence="4" key="2">
    <citation type="submission" date="2021-04" db="EMBL/GenBank/DDBJ databases">
        <authorList>
            <person name="Gilroy R."/>
        </authorList>
    </citation>
    <scope>NUCLEOTIDE SEQUENCE</scope>
    <source>
        <strain evidence="4">ChiHjej8B7-25341</strain>
    </source>
</reference>
<feature type="domain" description="Glutaminase A central" evidence="2">
    <location>
        <begin position="278"/>
        <end position="648"/>
    </location>
</feature>
<proteinExistence type="predicted"/>
<dbReference type="Proteomes" id="UP000823851">
    <property type="component" value="Unassembled WGS sequence"/>
</dbReference>
<comment type="caution">
    <text evidence="4">The sequence shown here is derived from an EMBL/GenBank/DDBJ whole genome shotgun (WGS) entry which is preliminary data.</text>
</comment>
<protein>
    <submittedName>
        <fullName evidence="4">DUF4965 domain-containing protein</fullName>
    </submittedName>
</protein>
<sequence>MKMKRIAAVPLVTHDPYFSVWSQADRLYDDETRHWSQEPLRMYGSLELDGREYFFMGRRAEREEIPQTLLEVSATSTRYRFENEAAALEVTFTSPLLPDDLKVFSRPCSYIRFRLDRHREAEASVRLRISADFVRRTSGPIFGNAHMWTEEETSFPYVYMYKGNQRILGDSGDNRRIDWGNVYLAAQKGEAALSFCQKEECLEAEISFRDREEACVVLGFDDILSVHYLDGARSGYWKKYYRNLPEALAACLKEKDEVLSRCGAFDRELEERAKKSGGDVYAFLCDASYRQAMAGHKLIADGEGNPVFLSKECDSNGCIGTVDVSYPSAPLLLCFSPELAEAMLRPIFAFARRPVWCFDFAPHDVGRYPYATGQIYGLKQENRWLEFTEEEGMLYPFYADYPDGREVYDFRTQMPVEECGNMLIMTAAVCRMEGSARPALPHMDTLRKWVDYLVRYGKDPQEQLCTDDFAGHLAHNVNLSAKAIMGIEAYAQICGLAGRKEEARSFHAIAAEYAAYWEKEAAEGDHTLLAYGRPDSWSLKYNAVWDLFFGSHLFSEGVLEREVDFYIRKREKYGVPLDCRKRYAKSDWTLWCSAMTEDPEKRGKLMEPVARFLEETGDRVPFSDWYDAGTGNYCHFKGRTVQGGIFMPMLLDQFARKEG</sequence>
<dbReference type="Pfam" id="PF17168">
    <property type="entry name" value="DUF5127"/>
    <property type="match status" value="2"/>
</dbReference>
<evidence type="ECO:0000259" key="3">
    <source>
        <dbReference type="Pfam" id="PF17168"/>
    </source>
</evidence>
<dbReference type="EMBL" id="DWUW01000370">
    <property type="protein sequence ID" value="HJD32834.1"/>
    <property type="molecule type" value="Genomic_DNA"/>
</dbReference>
<evidence type="ECO:0000259" key="2">
    <source>
        <dbReference type="Pfam" id="PF16335"/>
    </source>
</evidence>
<dbReference type="AlphaFoldDB" id="A0A9D2U1H7"/>
<dbReference type="Pfam" id="PF16334">
    <property type="entry name" value="DUF4964"/>
    <property type="match status" value="1"/>
</dbReference>
<dbReference type="InterPro" id="IPR052743">
    <property type="entry name" value="Glutaminase_GtaA"/>
</dbReference>
<evidence type="ECO:0000259" key="1">
    <source>
        <dbReference type="Pfam" id="PF16334"/>
    </source>
</evidence>
<organism evidence="4 5">
    <name type="scientific">Candidatus Eisenbergiella stercorigallinarum</name>
    <dbReference type="NCBI Taxonomy" id="2838557"/>
    <lineage>
        <taxon>Bacteria</taxon>
        <taxon>Bacillati</taxon>
        <taxon>Bacillota</taxon>
        <taxon>Clostridia</taxon>
        <taxon>Lachnospirales</taxon>
        <taxon>Lachnospiraceae</taxon>
        <taxon>Eisenbergiella</taxon>
    </lineage>
</organism>